<protein>
    <submittedName>
        <fullName evidence="1">Uncharacterized protein</fullName>
    </submittedName>
</protein>
<accession>A0ABN8I2K6</accession>
<reference evidence="1" key="1">
    <citation type="submission" date="2022-03" db="EMBL/GenBank/DDBJ databases">
        <authorList>
            <person name="Martin H S."/>
        </authorList>
    </citation>
    <scope>NUCLEOTIDE SEQUENCE</scope>
</reference>
<dbReference type="EMBL" id="OW152829">
    <property type="protein sequence ID" value="CAH2047334.1"/>
    <property type="molecule type" value="Genomic_DNA"/>
</dbReference>
<feature type="non-terminal residue" evidence="1">
    <location>
        <position position="1"/>
    </location>
</feature>
<keyword evidence="2" id="KW-1185">Reference proteome</keyword>
<evidence type="ECO:0000313" key="2">
    <source>
        <dbReference type="Proteomes" id="UP000837857"/>
    </source>
</evidence>
<sequence length="95" mass="10771">MIYIETRNVKLKRQQRAAVLLDGGRVTKFGNRYASHAADGVSSRAPERGVVRIDGRRRRSDALTQHGRRRRRALSLCRAHFALHETASHPAIQTN</sequence>
<dbReference type="Proteomes" id="UP000837857">
    <property type="component" value="Chromosome 17"/>
</dbReference>
<gene>
    <name evidence="1" type="ORF">IPOD504_LOCUS5727</name>
</gene>
<proteinExistence type="predicted"/>
<organism evidence="1 2">
    <name type="scientific">Iphiclides podalirius</name>
    <name type="common">scarce swallowtail</name>
    <dbReference type="NCBI Taxonomy" id="110791"/>
    <lineage>
        <taxon>Eukaryota</taxon>
        <taxon>Metazoa</taxon>
        <taxon>Ecdysozoa</taxon>
        <taxon>Arthropoda</taxon>
        <taxon>Hexapoda</taxon>
        <taxon>Insecta</taxon>
        <taxon>Pterygota</taxon>
        <taxon>Neoptera</taxon>
        <taxon>Endopterygota</taxon>
        <taxon>Lepidoptera</taxon>
        <taxon>Glossata</taxon>
        <taxon>Ditrysia</taxon>
        <taxon>Papilionoidea</taxon>
        <taxon>Papilionidae</taxon>
        <taxon>Papilioninae</taxon>
        <taxon>Iphiclides</taxon>
    </lineage>
</organism>
<name>A0ABN8I2K6_9NEOP</name>
<evidence type="ECO:0000313" key="1">
    <source>
        <dbReference type="EMBL" id="CAH2047334.1"/>
    </source>
</evidence>